<feature type="region of interest" description="Disordered" evidence="1">
    <location>
        <begin position="367"/>
        <end position="395"/>
    </location>
</feature>
<keyword evidence="3" id="KW-1185">Reference proteome</keyword>
<gene>
    <name evidence="2" type="ORF">D0T12_05575</name>
</gene>
<evidence type="ECO:0000313" key="3">
    <source>
        <dbReference type="Proteomes" id="UP000262882"/>
    </source>
</evidence>
<dbReference type="Gene3D" id="2.50.20.20">
    <property type="match status" value="1"/>
</dbReference>
<proteinExistence type="predicted"/>
<dbReference type="EMBL" id="QVNQ01000002">
    <property type="protein sequence ID" value="RFS86101.1"/>
    <property type="molecule type" value="Genomic_DNA"/>
</dbReference>
<dbReference type="AlphaFoldDB" id="A0A372GL46"/>
<accession>A0A372GL46</accession>
<evidence type="ECO:0000256" key="1">
    <source>
        <dbReference type="SAM" id="MobiDB-lite"/>
    </source>
</evidence>
<dbReference type="Proteomes" id="UP000262882">
    <property type="component" value="Unassembled WGS sequence"/>
</dbReference>
<protein>
    <submittedName>
        <fullName evidence="2">Uncharacterized protein</fullName>
    </submittedName>
</protein>
<organism evidence="2 3">
    <name type="scientific">Actinomadura spongiicola</name>
    <dbReference type="NCBI Taxonomy" id="2303421"/>
    <lineage>
        <taxon>Bacteria</taxon>
        <taxon>Bacillati</taxon>
        <taxon>Actinomycetota</taxon>
        <taxon>Actinomycetes</taxon>
        <taxon>Streptosporangiales</taxon>
        <taxon>Thermomonosporaceae</taxon>
        <taxon>Actinomadura</taxon>
    </lineage>
</organism>
<comment type="caution">
    <text evidence="2">The sequence shown here is derived from an EMBL/GenBank/DDBJ whole genome shotgun (WGS) entry which is preliminary data.</text>
</comment>
<name>A0A372GL46_9ACTN</name>
<evidence type="ECO:0000313" key="2">
    <source>
        <dbReference type="EMBL" id="RFS86101.1"/>
    </source>
</evidence>
<sequence length="395" mass="40906">MWAGTRKGRLAIVAGAAAVTVIVGAVVAVALSGDEEPADRPVSPTRAAAPPAWSAAAGRWLRSGTGMRYDGTMTVGGRPVQAHLRVTPAGSATGTLTAGVLRADVVAVDGVTYLKAGPVFWRDYIGETRHPDYYAGRWSKAPASLPGFDIPGVLGPKAITEALTRASAKAPTEDVNGVPAYRVETAGAGYLLSKAAPHRLLSVRPAGRHAPRFAAAPVVAPGTLFAELRPRVAGLGGAADPGLRFQPGRLTFHNCDRNTNGCTVSVPATLSSPSGKVPSGARAALRASITSQGRPLGACRTSEPVTAGQSLTLRCTVTSGLWRRWVRRALDNPGSYPYEATAHVIGEAVGVKDVPKLLSLVDRERRAVLRAKSRTPGPTGASRPDAARSAPPPSP</sequence>
<reference evidence="2 3" key="1">
    <citation type="submission" date="2018-08" db="EMBL/GenBank/DDBJ databases">
        <title>Actinomadura spongicola sp. nov., isolated from marine sponge Leucetta chagosensis.</title>
        <authorList>
            <person name="Li L."/>
            <person name="Lin H.W."/>
        </authorList>
    </citation>
    <scope>NUCLEOTIDE SEQUENCE [LARGE SCALE GENOMIC DNA]</scope>
    <source>
        <strain evidence="2 3">LHW52907</strain>
    </source>
</reference>